<name>A0A7W8X9W2_9HYPH</name>
<feature type="compositionally biased region" description="Basic and acidic residues" evidence="1">
    <location>
        <begin position="190"/>
        <end position="203"/>
    </location>
</feature>
<evidence type="ECO:0000313" key="3">
    <source>
        <dbReference type="Proteomes" id="UP000585507"/>
    </source>
</evidence>
<sequence length="211" mass="23834">MQAIVLFVYSNPDEGAAVHIRNLYRVYTSQEEIRGATRAEIEVWPDRMAPIVRNTPAGRELAMVRWGLPSSSQALFEAATNRANKLRAKGKDVDFQQLLKMEPDGGTTNVRNTESMHWKRWLGVGKPLCRADHQFCRTGPSQQGRRRKNPERVVRQEPGAAADVLRRHVGASMGKRPQDQGGPHHRRPIRIPDDNAERDRRAGPSEGQRSC</sequence>
<organism evidence="2 3">
    <name type="scientific">Rhizobium giardinii</name>
    <dbReference type="NCBI Taxonomy" id="56731"/>
    <lineage>
        <taxon>Bacteria</taxon>
        <taxon>Pseudomonadati</taxon>
        <taxon>Pseudomonadota</taxon>
        <taxon>Alphaproteobacteria</taxon>
        <taxon>Hyphomicrobiales</taxon>
        <taxon>Rhizobiaceae</taxon>
        <taxon>Rhizobium/Agrobacterium group</taxon>
        <taxon>Rhizobium</taxon>
    </lineage>
</organism>
<keyword evidence="3" id="KW-1185">Reference proteome</keyword>
<evidence type="ECO:0000313" key="2">
    <source>
        <dbReference type="EMBL" id="MBB5537619.1"/>
    </source>
</evidence>
<feature type="region of interest" description="Disordered" evidence="1">
    <location>
        <begin position="135"/>
        <end position="211"/>
    </location>
</feature>
<reference evidence="2 3" key="1">
    <citation type="submission" date="2020-08" db="EMBL/GenBank/DDBJ databases">
        <title>Genomic Encyclopedia of Type Strains, Phase IV (KMG-V): Genome sequencing to study the core and pangenomes of soil and plant-associated prokaryotes.</title>
        <authorList>
            <person name="Whitman W."/>
        </authorList>
    </citation>
    <scope>NUCLEOTIDE SEQUENCE [LARGE SCALE GENOMIC DNA]</scope>
    <source>
        <strain evidence="2 3">SEMIA 4084</strain>
    </source>
</reference>
<protein>
    <submittedName>
        <fullName evidence="2">Uncharacterized protein</fullName>
    </submittedName>
</protein>
<proteinExistence type="predicted"/>
<dbReference type="InterPro" id="IPR036590">
    <property type="entry name" value="SRAP-like"/>
</dbReference>
<gene>
    <name evidence="2" type="ORF">GGD55_004339</name>
</gene>
<dbReference type="EMBL" id="JACHBK010000010">
    <property type="protein sequence ID" value="MBB5537619.1"/>
    <property type="molecule type" value="Genomic_DNA"/>
</dbReference>
<dbReference type="AlphaFoldDB" id="A0A7W8X9W2"/>
<evidence type="ECO:0000256" key="1">
    <source>
        <dbReference type="SAM" id="MobiDB-lite"/>
    </source>
</evidence>
<dbReference type="Proteomes" id="UP000585507">
    <property type="component" value="Unassembled WGS sequence"/>
</dbReference>
<comment type="caution">
    <text evidence="2">The sequence shown here is derived from an EMBL/GenBank/DDBJ whole genome shotgun (WGS) entry which is preliminary data.</text>
</comment>
<accession>A0A7W8X9W2</accession>
<dbReference type="Gene3D" id="3.90.1680.20">
    <property type="match status" value="1"/>
</dbReference>
<dbReference type="SUPFAM" id="SSF143081">
    <property type="entry name" value="BB1717-like"/>
    <property type="match status" value="1"/>
</dbReference>